<dbReference type="Proteomes" id="UP001058974">
    <property type="component" value="Chromosome 2"/>
</dbReference>
<dbReference type="Gramene" id="Psat02G0267300-T1">
    <property type="protein sequence ID" value="KAI5436290.1"/>
    <property type="gene ID" value="KIW84_022673"/>
</dbReference>
<feature type="region of interest" description="Disordered" evidence="1">
    <location>
        <begin position="51"/>
        <end position="82"/>
    </location>
</feature>
<accession>A0A9D4YFG8</accession>
<reference evidence="2 3" key="1">
    <citation type="journal article" date="2022" name="Nat. Genet.">
        <title>Improved pea reference genome and pan-genome highlight genomic features and evolutionary characteristics.</title>
        <authorList>
            <person name="Yang T."/>
            <person name="Liu R."/>
            <person name="Luo Y."/>
            <person name="Hu S."/>
            <person name="Wang D."/>
            <person name="Wang C."/>
            <person name="Pandey M.K."/>
            <person name="Ge S."/>
            <person name="Xu Q."/>
            <person name="Li N."/>
            <person name="Li G."/>
            <person name="Huang Y."/>
            <person name="Saxena R.K."/>
            <person name="Ji Y."/>
            <person name="Li M."/>
            <person name="Yan X."/>
            <person name="He Y."/>
            <person name="Liu Y."/>
            <person name="Wang X."/>
            <person name="Xiang C."/>
            <person name="Varshney R.K."/>
            <person name="Ding H."/>
            <person name="Gao S."/>
            <person name="Zong X."/>
        </authorList>
    </citation>
    <scope>NUCLEOTIDE SEQUENCE [LARGE SCALE GENOMIC DNA]</scope>
    <source>
        <strain evidence="2 3">cv. Zhongwan 6</strain>
    </source>
</reference>
<gene>
    <name evidence="2" type="ORF">KIW84_022673</name>
</gene>
<dbReference type="AlphaFoldDB" id="A0A9D4YFG8"/>
<dbReference type="GO" id="GO:0006508">
    <property type="term" value="P:proteolysis"/>
    <property type="evidence" value="ECO:0007669"/>
    <property type="project" value="InterPro"/>
</dbReference>
<keyword evidence="3" id="KW-1185">Reference proteome</keyword>
<comment type="caution">
    <text evidence="2">The sequence shown here is derived from an EMBL/GenBank/DDBJ whole genome shotgun (WGS) entry which is preliminary data.</text>
</comment>
<protein>
    <submittedName>
        <fullName evidence="2">Uncharacterized protein</fullName>
    </submittedName>
</protein>
<evidence type="ECO:0000313" key="3">
    <source>
        <dbReference type="Proteomes" id="UP001058974"/>
    </source>
</evidence>
<dbReference type="InterPro" id="IPR001969">
    <property type="entry name" value="Aspartic_peptidase_AS"/>
</dbReference>
<dbReference type="PANTHER" id="PTHR32108">
    <property type="entry name" value="DNA-DIRECTED RNA POLYMERASE SUBUNIT ALPHA"/>
    <property type="match status" value="1"/>
</dbReference>
<dbReference type="PROSITE" id="PS00141">
    <property type="entry name" value="ASP_PROTEASE"/>
    <property type="match status" value="1"/>
</dbReference>
<name>A0A9D4YFG8_PEA</name>
<evidence type="ECO:0000256" key="1">
    <source>
        <dbReference type="SAM" id="MobiDB-lite"/>
    </source>
</evidence>
<proteinExistence type="predicted"/>
<organism evidence="2 3">
    <name type="scientific">Pisum sativum</name>
    <name type="common">Garden pea</name>
    <name type="synonym">Lathyrus oleraceus</name>
    <dbReference type="NCBI Taxonomy" id="3888"/>
    <lineage>
        <taxon>Eukaryota</taxon>
        <taxon>Viridiplantae</taxon>
        <taxon>Streptophyta</taxon>
        <taxon>Embryophyta</taxon>
        <taxon>Tracheophyta</taxon>
        <taxon>Spermatophyta</taxon>
        <taxon>Magnoliopsida</taxon>
        <taxon>eudicotyledons</taxon>
        <taxon>Gunneridae</taxon>
        <taxon>Pentapetalae</taxon>
        <taxon>rosids</taxon>
        <taxon>fabids</taxon>
        <taxon>Fabales</taxon>
        <taxon>Fabaceae</taxon>
        <taxon>Papilionoideae</taxon>
        <taxon>50 kb inversion clade</taxon>
        <taxon>NPAAA clade</taxon>
        <taxon>Hologalegina</taxon>
        <taxon>IRL clade</taxon>
        <taxon>Fabeae</taxon>
        <taxon>Lathyrus</taxon>
    </lineage>
</organism>
<dbReference type="EMBL" id="JAMSHJ010000002">
    <property type="protein sequence ID" value="KAI5436290.1"/>
    <property type="molecule type" value="Genomic_DNA"/>
</dbReference>
<sequence>MIASAPDDFTEMVNMGMRLGEGVCEGRLSKDEASTNKKYGGSFFKKKEGETNIVSSRRLSRPHVRKSSQSRQHQHQGAPGHDIENCYPLKYEVQKLVKTSMVSFEGRAPNVKANPLPAHGNTLVNIVDNSPGNFRVFDVRCIIRSVMAMHKDIFLVSDCEHDHDGLPMFKTLERVVIQYDSSNNNNVNRSVSSLVIRLADPAPYSFDEAVPYQYNATLIENGQEVPLSVADSVVNIADIAKVTRSGRVFSLVFPKAMEDVFVGKKAEILVVDPISSPMSAPNAIKNLCVVITDDSEAHREALQKVLEHAYVEHDVTMDQFDHIVANIASFNNTSFCDEELPMEGKNHNFALHISMNCKEGTLSNVLVDTGSSLNVLPKSTLSRLSYQGTLVRFSGVVVKAFNGYRKTVIREVDLPAMDS</sequence>
<dbReference type="GO" id="GO:0004190">
    <property type="term" value="F:aspartic-type endopeptidase activity"/>
    <property type="evidence" value="ECO:0007669"/>
    <property type="project" value="InterPro"/>
</dbReference>
<evidence type="ECO:0000313" key="2">
    <source>
        <dbReference type="EMBL" id="KAI5436290.1"/>
    </source>
</evidence>
<feature type="compositionally biased region" description="Basic residues" evidence="1">
    <location>
        <begin position="58"/>
        <end position="74"/>
    </location>
</feature>
<dbReference type="PANTHER" id="PTHR32108:SF9">
    <property type="entry name" value="REVERSE TRANSCRIPTASE RNASE H-LIKE DOMAIN-CONTAINING PROTEIN"/>
    <property type="match status" value="1"/>
</dbReference>